<protein>
    <submittedName>
        <fullName evidence="1">Uncharacterized protein</fullName>
    </submittedName>
</protein>
<comment type="caution">
    <text evidence="1">The sequence shown here is derived from an EMBL/GenBank/DDBJ whole genome shotgun (WGS) entry which is preliminary data.</text>
</comment>
<evidence type="ECO:0000313" key="1">
    <source>
        <dbReference type="EMBL" id="KAJ9542311.1"/>
    </source>
</evidence>
<name>A0AA38SUU5_9ASTR</name>
<gene>
    <name evidence="1" type="ORF">OSB04_028817</name>
</gene>
<evidence type="ECO:0000313" key="2">
    <source>
        <dbReference type="Proteomes" id="UP001172457"/>
    </source>
</evidence>
<dbReference type="Proteomes" id="UP001172457">
    <property type="component" value="Chromosome 7"/>
</dbReference>
<sequence length="159" mass="18026">MSNVLAPATMGIPATTIYCNRLVEAECLQILFELMGGRCGSPMWLQVLAAGQLNDLMESKAGKKSGPPSFLILLEKILGLKWIVGKHHLYGKSHHYHYYVYSVRVRKPSQDPVFYYGFHNEEDKISDNTLIDFNEPANYKEAMAILEATKWKEAMNSKI</sequence>
<keyword evidence="2" id="KW-1185">Reference proteome</keyword>
<dbReference type="EMBL" id="JARYMX010000007">
    <property type="protein sequence ID" value="KAJ9542311.1"/>
    <property type="molecule type" value="Genomic_DNA"/>
</dbReference>
<accession>A0AA38SUU5</accession>
<reference evidence="1" key="1">
    <citation type="submission" date="2023-03" db="EMBL/GenBank/DDBJ databases">
        <title>Chromosome-scale reference genome and RAD-based genetic map of yellow starthistle (Centaurea solstitialis) reveal putative structural variation and QTLs associated with invader traits.</title>
        <authorList>
            <person name="Reatini B."/>
            <person name="Cang F.A."/>
            <person name="Jiang Q."/>
            <person name="Mckibben M.T.W."/>
            <person name="Barker M.S."/>
            <person name="Rieseberg L.H."/>
            <person name="Dlugosch K.M."/>
        </authorList>
    </citation>
    <scope>NUCLEOTIDE SEQUENCE</scope>
    <source>
        <strain evidence="1">CAN-66</strain>
        <tissue evidence="1">Leaf</tissue>
    </source>
</reference>
<proteinExistence type="predicted"/>
<organism evidence="1 2">
    <name type="scientific">Centaurea solstitialis</name>
    <name type="common">yellow star-thistle</name>
    <dbReference type="NCBI Taxonomy" id="347529"/>
    <lineage>
        <taxon>Eukaryota</taxon>
        <taxon>Viridiplantae</taxon>
        <taxon>Streptophyta</taxon>
        <taxon>Embryophyta</taxon>
        <taxon>Tracheophyta</taxon>
        <taxon>Spermatophyta</taxon>
        <taxon>Magnoliopsida</taxon>
        <taxon>eudicotyledons</taxon>
        <taxon>Gunneridae</taxon>
        <taxon>Pentapetalae</taxon>
        <taxon>asterids</taxon>
        <taxon>campanulids</taxon>
        <taxon>Asterales</taxon>
        <taxon>Asteraceae</taxon>
        <taxon>Carduoideae</taxon>
        <taxon>Cardueae</taxon>
        <taxon>Centaureinae</taxon>
        <taxon>Centaurea</taxon>
    </lineage>
</organism>
<dbReference type="AlphaFoldDB" id="A0AA38SUU5"/>